<evidence type="ECO:0000256" key="1">
    <source>
        <dbReference type="SAM" id="MobiDB-lite"/>
    </source>
</evidence>
<accession>A0ABN3I5L6</accession>
<keyword evidence="3" id="KW-1185">Reference proteome</keyword>
<comment type="caution">
    <text evidence="2">The sequence shown here is derived from an EMBL/GenBank/DDBJ whole genome shotgun (WGS) entry which is preliminary data.</text>
</comment>
<sequence>MGSDGDLGLSRHALDQITSGLRAAIGELKDVGNSTGALQGSGFAEMSLTKMEAGGGRLADAFEGFCERWEWGVRALVQDANGLAARLGLAAGMLWEEEQYWKGTFKIGLNSLVGNPHATEDEVVGQGVRDILTPDAPDYSAESFRQAGQEAGQVWKDTGRSLATEGFGGFQANLMNQAAGIDDQTFERGLDEAFGPSPEERAQQAGQGGS</sequence>
<dbReference type="EMBL" id="BAAATJ010000007">
    <property type="protein sequence ID" value="GAA2395449.1"/>
    <property type="molecule type" value="Genomic_DNA"/>
</dbReference>
<gene>
    <name evidence="2" type="ORF">GCM10010420_21160</name>
</gene>
<dbReference type="RefSeq" id="WP_344630668.1">
    <property type="nucleotide sequence ID" value="NZ_BAAATJ010000007.1"/>
</dbReference>
<protein>
    <submittedName>
        <fullName evidence="2">Uncharacterized protein</fullName>
    </submittedName>
</protein>
<name>A0ABN3I5L6_9ACTN</name>
<dbReference type="Proteomes" id="UP001500058">
    <property type="component" value="Unassembled WGS sequence"/>
</dbReference>
<proteinExistence type="predicted"/>
<evidence type="ECO:0000313" key="3">
    <source>
        <dbReference type="Proteomes" id="UP001500058"/>
    </source>
</evidence>
<feature type="region of interest" description="Disordered" evidence="1">
    <location>
        <begin position="189"/>
        <end position="210"/>
    </location>
</feature>
<organism evidence="2 3">
    <name type="scientific">Streptomyces glaucosporus</name>
    <dbReference type="NCBI Taxonomy" id="284044"/>
    <lineage>
        <taxon>Bacteria</taxon>
        <taxon>Bacillati</taxon>
        <taxon>Actinomycetota</taxon>
        <taxon>Actinomycetes</taxon>
        <taxon>Kitasatosporales</taxon>
        <taxon>Streptomycetaceae</taxon>
        <taxon>Streptomyces</taxon>
    </lineage>
</organism>
<evidence type="ECO:0000313" key="2">
    <source>
        <dbReference type="EMBL" id="GAA2395449.1"/>
    </source>
</evidence>
<reference evidence="2 3" key="1">
    <citation type="journal article" date="2019" name="Int. J. Syst. Evol. Microbiol.">
        <title>The Global Catalogue of Microorganisms (GCM) 10K type strain sequencing project: providing services to taxonomists for standard genome sequencing and annotation.</title>
        <authorList>
            <consortium name="The Broad Institute Genomics Platform"/>
            <consortium name="The Broad Institute Genome Sequencing Center for Infectious Disease"/>
            <person name="Wu L."/>
            <person name="Ma J."/>
        </authorList>
    </citation>
    <scope>NUCLEOTIDE SEQUENCE [LARGE SCALE GENOMIC DNA]</scope>
    <source>
        <strain evidence="2 3">JCM 6921</strain>
    </source>
</reference>